<dbReference type="SUPFAM" id="SSF53335">
    <property type="entry name" value="S-adenosyl-L-methionine-dependent methyltransferases"/>
    <property type="match status" value="1"/>
</dbReference>
<evidence type="ECO:0000313" key="4">
    <source>
        <dbReference type="EMBL" id="PST43202.1"/>
    </source>
</evidence>
<dbReference type="CDD" id="cd02440">
    <property type="entry name" value="AdoMet_MTases"/>
    <property type="match status" value="1"/>
</dbReference>
<dbReference type="Proteomes" id="UP001204814">
    <property type="component" value="Unassembled WGS sequence"/>
</dbReference>
<keyword evidence="5" id="KW-1185">Reference proteome</keyword>
<dbReference type="PROSITE" id="PS00092">
    <property type="entry name" value="N6_MTASE"/>
    <property type="match status" value="1"/>
</dbReference>
<proteinExistence type="predicted"/>
<dbReference type="Pfam" id="PF03602">
    <property type="entry name" value="Cons_hypoth95"/>
    <property type="match status" value="1"/>
</dbReference>
<dbReference type="Proteomes" id="UP000240974">
    <property type="component" value="Unassembled WGS sequence"/>
</dbReference>
<dbReference type="AlphaFoldDB" id="A0A2T3G6T1"/>
<dbReference type="PIRSF" id="PIRSF004553">
    <property type="entry name" value="CHP00095"/>
    <property type="match status" value="1"/>
</dbReference>
<dbReference type="InterPro" id="IPR002052">
    <property type="entry name" value="DNA_methylase_N6_adenine_CS"/>
</dbReference>
<sequence length="182" mass="21035">MRVIAGKYKKRQLKVPKSQLTRPTTDKNKENLFNMIGPYFQGGTVLDLFGGSGGLGIEAISRGCDTLYSVDHQYEAFKTIKENFSLLKLENCFPLKMDYKKALKYLYEKGIKFDYVFLDPPYGKGLVDDILQYLVDHQMLNPQACIVVEELKEVEFKEIEGIELNKRKEYGITALNIFYYED</sequence>
<organism evidence="4 5">
    <name type="scientific">Faecalibacillus intestinalis</name>
    <dbReference type="NCBI Taxonomy" id="1982626"/>
    <lineage>
        <taxon>Bacteria</taxon>
        <taxon>Bacillati</taxon>
        <taxon>Bacillota</taxon>
        <taxon>Erysipelotrichia</taxon>
        <taxon>Erysipelotrichales</taxon>
        <taxon>Coprobacillaceae</taxon>
        <taxon>Faecalibacillus</taxon>
    </lineage>
</organism>
<dbReference type="EC" id="2.1.1.171" evidence="3"/>
<dbReference type="PANTHER" id="PTHR43542:SF1">
    <property type="entry name" value="METHYLTRANSFERASE"/>
    <property type="match status" value="1"/>
</dbReference>
<dbReference type="PANTHER" id="PTHR43542">
    <property type="entry name" value="METHYLTRANSFERASE"/>
    <property type="match status" value="1"/>
</dbReference>
<name>A0A2T3G6T1_9FIRM</name>
<reference evidence="3" key="2">
    <citation type="submission" date="2022-06" db="EMBL/GenBank/DDBJ databases">
        <title>Isolation of gut microbiota from human fecal samples.</title>
        <authorList>
            <person name="Pamer E.G."/>
            <person name="Barat B."/>
            <person name="Waligurski E."/>
            <person name="Medina S."/>
            <person name="Paddock L."/>
            <person name="Mostad J."/>
        </authorList>
    </citation>
    <scope>NUCLEOTIDE SEQUENCE</scope>
    <source>
        <strain evidence="3">DFI.6.24</strain>
    </source>
</reference>
<dbReference type="Gene3D" id="3.40.50.150">
    <property type="entry name" value="Vaccinia Virus protein VP39"/>
    <property type="match status" value="1"/>
</dbReference>
<dbReference type="InterPro" id="IPR004398">
    <property type="entry name" value="RNA_MeTrfase_RsmD"/>
</dbReference>
<accession>A0A2T3G6T1</accession>
<gene>
    <name evidence="4" type="primary">rsmD</name>
    <name evidence="4" type="ORF">C7U54_00365</name>
    <name evidence="3" type="ORF">NE542_04060</name>
</gene>
<keyword evidence="2 4" id="KW-0808">Transferase</keyword>
<dbReference type="InterPro" id="IPR029063">
    <property type="entry name" value="SAM-dependent_MTases_sf"/>
</dbReference>
<dbReference type="EMBL" id="JANGBO010000002">
    <property type="protein sequence ID" value="MCQ5061011.1"/>
    <property type="molecule type" value="Genomic_DNA"/>
</dbReference>
<evidence type="ECO:0000313" key="5">
    <source>
        <dbReference type="Proteomes" id="UP000240974"/>
    </source>
</evidence>
<dbReference type="NCBIfam" id="TIGR00095">
    <property type="entry name" value="16S rRNA (guanine(966)-N(2))-methyltransferase RsmD"/>
    <property type="match status" value="1"/>
</dbReference>
<keyword evidence="1 4" id="KW-0489">Methyltransferase</keyword>
<protein>
    <submittedName>
        <fullName evidence="4">16S rRNA (Guanine(966)-N(2))-methyltransferase RsmD</fullName>
        <ecNumber evidence="3">2.1.1.171</ecNumber>
    </submittedName>
</protein>
<evidence type="ECO:0000313" key="3">
    <source>
        <dbReference type="EMBL" id="MCQ5061011.1"/>
    </source>
</evidence>
<evidence type="ECO:0000256" key="1">
    <source>
        <dbReference type="ARBA" id="ARBA00022603"/>
    </source>
</evidence>
<dbReference type="GO" id="GO:0003676">
    <property type="term" value="F:nucleic acid binding"/>
    <property type="evidence" value="ECO:0007669"/>
    <property type="project" value="InterPro"/>
</dbReference>
<dbReference type="GO" id="GO:0052913">
    <property type="term" value="F:16S rRNA (guanine(966)-N(2))-methyltransferase activity"/>
    <property type="evidence" value="ECO:0007669"/>
    <property type="project" value="UniProtKB-EC"/>
</dbReference>
<dbReference type="EMBL" id="PYLQ01000001">
    <property type="protein sequence ID" value="PST43202.1"/>
    <property type="molecule type" value="Genomic_DNA"/>
</dbReference>
<reference evidence="4 5" key="1">
    <citation type="journal article" date="2019" name="Int. J. Syst. Evol. Microbiol.">
        <title>Faecalibacillus intestinalis gen. nov., sp. nov. and Faecalibacillus faecis sp. nov., isolated from human faeces.</title>
        <authorList>
            <person name="Seo B."/>
            <person name="Jeon K."/>
            <person name="Baek I."/>
            <person name="Lee Y.M."/>
            <person name="Baek K."/>
            <person name="Ko G."/>
        </authorList>
    </citation>
    <scope>NUCLEOTIDE SEQUENCE [LARGE SCALE GENOMIC DNA]</scope>
    <source>
        <strain evidence="4 5">SNUG30099</strain>
    </source>
</reference>
<dbReference type="RefSeq" id="WP_022002916.1">
    <property type="nucleotide sequence ID" value="NZ_DAWBZG010000093.1"/>
</dbReference>
<evidence type="ECO:0000256" key="2">
    <source>
        <dbReference type="ARBA" id="ARBA00022679"/>
    </source>
</evidence>
<comment type="caution">
    <text evidence="4">The sequence shown here is derived from an EMBL/GenBank/DDBJ whole genome shotgun (WGS) entry which is preliminary data.</text>
</comment>